<keyword evidence="5" id="KW-0597">Phosphoprotein</keyword>
<dbReference type="PANTHER" id="PTHR46850">
    <property type="entry name" value="CHROMODOMAIN-HELICASE-DNA-BINDING PROTEIN 9"/>
    <property type="match status" value="1"/>
</dbReference>
<feature type="domain" description="Cyclin-like" evidence="19">
    <location>
        <begin position="2215"/>
        <end position="2380"/>
    </location>
</feature>
<keyword evidence="7" id="KW-0805">Transcription regulation</keyword>
<dbReference type="Pfam" id="PF23078">
    <property type="entry name" value="HTH_CHD6-9"/>
    <property type="match status" value="1"/>
</dbReference>
<dbReference type="Pfam" id="PF01858">
    <property type="entry name" value="RB_A"/>
    <property type="match status" value="1"/>
</dbReference>
<dbReference type="EMBL" id="SCEB01000065">
    <property type="protein sequence ID" value="RXN01256.1"/>
    <property type="molecule type" value="Genomic_DNA"/>
</dbReference>
<evidence type="ECO:0000256" key="1">
    <source>
        <dbReference type="ARBA" id="ARBA00004123"/>
    </source>
</evidence>
<keyword evidence="9" id="KW-0804">Transcription</keyword>
<dbReference type="PANTHER" id="PTHR46850:SF1">
    <property type="entry name" value="CHROMODOMAIN-HELICASE-DNA-BINDING PROTEIN 9"/>
    <property type="match status" value="1"/>
</dbReference>
<dbReference type="Gene3D" id="1.10.472.10">
    <property type="entry name" value="Cyclin-like"/>
    <property type="match status" value="3"/>
</dbReference>
<dbReference type="FunFam" id="1.10.472.10:FF:000049">
    <property type="entry name" value="Retinoblastoma-like 2, isoform CRA_a"/>
    <property type="match status" value="1"/>
</dbReference>
<evidence type="ECO:0000256" key="17">
    <source>
        <dbReference type="ARBA" id="ARBA00081550"/>
    </source>
</evidence>
<keyword evidence="10" id="KW-0325">Glycoprotein</keyword>
<feature type="region of interest" description="Disordered" evidence="18">
    <location>
        <begin position="770"/>
        <end position="789"/>
    </location>
</feature>
<proteinExistence type="inferred from homology"/>
<feature type="domain" description="Retinoblastoma-associated protein N-terminal" evidence="21">
    <location>
        <begin position="1487"/>
        <end position="1629"/>
    </location>
</feature>
<dbReference type="Pfam" id="PF07533">
    <property type="entry name" value="BRK"/>
    <property type="match status" value="2"/>
</dbReference>
<dbReference type="InterPro" id="IPR002720">
    <property type="entry name" value="RB_A"/>
</dbReference>
<feature type="compositionally biased region" description="Basic and acidic residues" evidence="18">
    <location>
        <begin position="2476"/>
        <end position="2488"/>
    </location>
</feature>
<feature type="region of interest" description="Disordered" evidence="18">
    <location>
        <begin position="1352"/>
        <end position="1420"/>
    </location>
</feature>
<evidence type="ECO:0000256" key="10">
    <source>
        <dbReference type="ARBA" id="ARBA00023180"/>
    </source>
</evidence>
<keyword evidence="4" id="KW-0678">Repressor</keyword>
<dbReference type="InterPro" id="IPR036915">
    <property type="entry name" value="Cyclin-like_sf"/>
</dbReference>
<dbReference type="GO" id="GO:0006325">
    <property type="term" value="P:chromatin organization"/>
    <property type="evidence" value="ECO:0007669"/>
    <property type="project" value="UniProtKB-KW"/>
</dbReference>
<comment type="caution">
    <text evidence="24">The sequence shown here is derived from an EMBL/GenBank/DDBJ whole genome shotgun (WGS) entry which is preliminary data.</text>
</comment>
<dbReference type="FunFam" id="1.10.472.10:FF:000048">
    <property type="entry name" value="Retinoblastoma-like 2, isoform CRA_a"/>
    <property type="match status" value="1"/>
</dbReference>
<dbReference type="GO" id="GO:0003677">
    <property type="term" value="F:DNA binding"/>
    <property type="evidence" value="ECO:0007669"/>
    <property type="project" value="UniProtKB-KW"/>
</dbReference>
<feature type="compositionally biased region" description="Acidic residues" evidence="18">
    <location>
        <begin position="66"/>
        <end position="75"/>
    </location>
</feature>
<sequence>MLFQASFVASGNRTDISLDDPNFWDKWAKKAEIDMDALNDRNSLVIDTPRVRKQTRPFSATKEELAELSEGESEGDDKPKLRRPHDRLSGYGRTECFRVEKNLLVYGWGRWRDILQHSRFKRQLNEHDVEVICRALLSYCLVHYRGDDKIKSFMWDLIAPSEDGQTKELQNHLGLSAPVPRGRKGKKMKTQPSTFDIQKAEWLHKHNPEHLLQDEGYKKHIKHHCNKVLLRVRMLYYLKQEVIGDHFQKVIDGADSSEIDMWVPELDHSELPANWWDADADKNLLLGVFKHGYEKYSTIRGDPALSFLERVGKPDEKAIAAEQRANDYMDGDGDDPEYKPAPALLKDEMEDDASSPGELIIADGNGDGQMMMMMEGDTIYWPPPSALTTRLRRLITAYQRNTKNRQVRQIRQIRQIQQVYPVQPSALPPAHQELINRKIAAKIERQQRWTRREEADFYRVVSTFGVVFDPEQGRFDWTKFRAMARLHKKTDESLQKYLCAFSAMCRRVCRLPPKEGESADPSISIQAITEERASRTLYRIELLRKVREQVLRHPQLYERLQLCHPSQDLPVWWETGTHDRDLLIGAAKHGVSRTDYHILRDPELSFMTAQRNYSQNKGVQSRTPTPLLQQQQQHQMGLAGTPLTPQPRLQDPKTGQPEDSQPKAERTDQLKEEPHTSEEEGFGSAGESKVKLEPWSPQGGACVSLGALDSKAEGERRMVAARTEPLTPSSVVKKQKRSSKRGRGGGRVGEGEGVEVTPVVKGFDEDSVASLSTTHDETQDSFLTDNGPPSSAHVFQGGYMLAASYWPKDRGMINRLDSICQAVLKGKWPTVRKSYDGTAVASFYTTKLLDSPGADTGLQGHPAPRDEPALSSPMSKQEGGLKLTFQKQAPPQKRPLDSEEGPLGQQQYLARLRELQSASDTSLADFSKSLPAPATAASSQLRPNGVLDGQPAVKKRRGRRKNVEGMDLLFMTKNKPAPNHLSPGGGSGPKDSSCVNPAQVLSQPPGALDTESRVPVINLKDGTRLAGHDAPKKKDLEKWLKDHPGYVADVGAFIPGKMTFQDGRPKQKRHRCRNPNKIDVNSLTGEERVQVINRRNARKVGGAFAPPLKDLCRFLQENREYGVPPEWAEVVKHSGFLPESMFDRILTGPVVRQEVSRRGRRPKSEVSKAVAGSSGPAMAVNPLLTNGLLSEMDLSSLQALQQNLQNLQSLQLTAGLMGLPAGDANNLASMFPMMLSGMAGLPNLLGMSGLLGTCPEGPGSEDRKGSSADPSAAEAKGDRTEGPLAGSGEASMTSSPSTSTAAPPSASAVASAAAASNHPLALNPLLLSSMLYPGMLLTPGLNLPIPPLSQSNLFDMQQSTNSDSSAAKASEGAVQETPGEPQEEGSGESERGPGGVDPQRDNSTEEGSEKGASSSSIRDIKKKMIDEEEESLQRTKRRYEDFCRNLNMDEAASSEAWGSYERISKNYTLEGSELHWLACALYVACRKAVPTVSKGTVEGNYVSLTRILRFSEQSLIEFFSKMRKWEDMAGLSQEFRERTEKLERDFTVSAALYKKYLPIFQDVFRDSQEDPPRQQRSRKQRRQPCTVSELFNFCWILFVHAKGNFPMISDDLVNSYHLLLCALDLVYGTTLLCTNRKDLLNPSFKGLPEDLHSKDYKAPSEAVCIIEQLCSLHDGLVLEAKGIKEHFWKPFIKKLFNKKILKGKEENLSGFLDPGNFGDSFKALNRAYEEYVLSVGSLDERIFLGEEANEEIGTPSTYRHSALDMDPTERGQGRHSLQPLLHKALRVSTPLTGRRYIKDSNISQTPVSTATQSVGRLHSILTGLKQGPSETLLQTLRTCSRDPSQSIAVRLKEMFEVFCQHYSTSSEEYSGLSKDIAVKRFRLAEVLYYKILEGVINQEKKRLGDTDLSGILEQDVFHRSLLACCLEIVIFSYRPPGDFPWVIEIFDLPPYHFYKVIEVLIRTEDGLIREVVKHLNQVEEQVLESMAWRQDSPLWESVRGVKNRVPACEEVMPSQHFESPEGPGTTNSPLTPSRVNEIRADCAGKAAFPSPASLHERYSSPAAGTARRKLFVDADSNPDSGGPVRVSQPPLVNTVPVQSRAGDTVSITGQTVVTMATATVTANNGQTVTIPVQGIANENGGITFIPVQVSVSAQTLAGTLNTQQITGSTLQVAGPVALSTGQQQKKSQQSPASTKPRRTGSLSLFFRKVYHLASVRLRDLCAKLDISDHLRRKIWTCFEFSLVHCTELMVDRHLDQLLMCAIYVMTKVTKEDKSFQNIMKCYRTQPQANSSVYRSVLIKGRRRRNSGSSDGSVRQNSPSGASKDKTSRDSSPVLMRSSSTLPVPQPSSAPPTPTRLTGANSDIEEEERGDLIQFYNSIYIKEIREFALRYSPNGNVTAGQAEVPPLSPYPSLRTGSPRRVLLSQHHSVYISPHKNGGGLSPRDKIFYYFSSSPSKRLREINSMIKTGETPTKKRGISLEDSRESPAKRVCQENHTALFRRLQDVANDRGSQ</sequence>
<evidence type="ECO:0000256" key="5">
    <source>
        <dbReference type="ARBA" id="ARBA00022553"/>
    </source>
</evidence>
<feature type="region of interest" description="Disordered" evidence="18">
    <location>
        <begin position="851"/>
        <end position="878"/>
    </location>
</feature>
<dbReference type="FunFam" id="1.10.472.140:FF:000001">
    <property type="entry name" value="Retinoblastoma-like 2, isoform CRA_a"/>
    <property type="match status" value="1"/>
</dbReference>
<dbReference type="InterPro" id="IPR002719">
    <property type="entry name" value="RB_B"/>
</dbReference>
<feature type="region of interest" description="Disordered" evidence="18">
    <location>
        <begin position="2467"/>
        <end position="2488"/>
    </location>
</feature>
<feature type="compositionally biased region" description="Polar residues" evidence="18">
    <location>
        <begin position="780"/>
        <end position="789"/>
    </location>
</feature>
<feature type="region of interest" description="Disordered" evidence="18">
    <location>
        <begin position="725"/>
        <end position="756"/>
    </location>
</feature>
<keyword evidence="6" id="KW-0156">Chromatin regulator</keyword>
<evidence type="ECO:0000259" key="19">
    <source>
        <dbReference type="SMART" id="SM00385"/>
    </source>
</evidence>
<dbReference type="SMART" id="SM01369">
    <property type="entry name" value="Rb_C"/>
    <property type="match status" value="1"/>
</dbReference>
<dbReference type="InterPro" id="IPR051493">
    <property type="entry name" value="CHD"/>
</dbReference>
<feature type="region of interest" description="Disordered" evidence="18">
    <location>
        <begin position="2301"/>
        <end position="2364"/>
    </location>
</feature>
<evidence type="ECO:0000259" key="22">
    <source>
        <dbReference type="SMART" id="SM01368"/>
    </source>
</evidence>
<feature type="compositionally biased region" description="Pro residues" evidence="18">
    <location>
        <begin position="2343"/>
        <end position="2353"/>
    </location>
</feature>
<evidence type="ECO:0000256" key="14">
    <source>
        <dbReference type="ARBA" id="ARBA00071619"/>
    </source>
</evidence>
<keyword evidence="11" id="KW-0539">Nucleus</keyword>
<dbReference type="GO" id="GO:0051726">
    <property type="term" value="P:regulation of cell cycle"/>
    <property type="evidence" value="ECO:0007669"/>
    <property type="project" value="InterPro"/>
</dbReference>
<dbReference type="SMART" id="SM01368">
    <property type="entry name" value="RB_A"/>
    <property type="match status" value="1"/>
</dbReference>
<evidence type="ECO:0000256" key="3">
    <source>
        <dbReference type="ARBA" id="ARBA00009475"/>
    </source>
</evidence>
<evidence type="ECO:0000256" key="7">
    <source>
        <dbReference type="ARBA" id="ARBA00023015"/>
    </source>
</evidence>
<comment type="similarity">
    <text evidence="3">Belongs to the retinoblastoma protein (RB) family.</text>
</comment>
<feature type="domain" description="Retinoblastoma-associated protein C-terminal" evidence="23">
    <location>
        <begin position="2397"/>
        <end position="2511"/>
    </location>
</feature>
<evidence type="ECO:0000256" key="16">
    <source>
        <dbReference type="ARBA" id="ARBA00077146"/>
    </source>
</evidence>
<evidence type="ECO:0000259" key="20">
    <source>
        <dbReference type="SMART" id="SM00592"/>
    </source>
</evidence>
<feature type="domain" description="Retinoblastoma-associated protein A-box" evidence="22">
    <location>
        <begin position="1805"/>
        <end position="1998"/>
    </location>
</feature>
<dbReference type="Proteomes" id="UP000289886">
    <property type="component" value="Unassembled WGS sequence"/>
</dbReference>
<evidence type="ECO:0000256" key="6">
    <source>
        <dbReference type="ARBA" id="ARBA00022853"/>
    </source>
</evidence>
<feature type="compositionally biased region" description="Basic residues" evidence="18">
    <location>
        <begin position="733"/>
        <end position="744"/>
    </location>
</feature>
<dbReference type="Gene3D" id="1.10.10.60">
    <property type="entry name" value="Homeodomain-like"/>
    <property type="match status" value="2"/>
</dbReference>
<reference evidence="24 25" key="1">
    <citation type="submission" date="2019-01" db="EMBL/GenBank/DDBJ databases">
        <title>Draft Genome and Complete Hox-Cluster Characterization of the Sterlet Sturgeon (Acipenser ruthenus).</title>
        <authorList>
            <person name="Wei Q."/>
        </authorList>
    </citation>
    <scope>NUCLEOTIDE SEQUENCE [LARGE SCALE GENOMIC DNA]</scope>
    <source>
        <strain evidence="24">WHYD16114868_AA</strain>
        <tissue evidence="24">Blood</tissue>
    </source>
</reference>
<dbReference type="Gene3D" id="1.10.472.140">
    <property type="match status" value="1"/>
</dbReference>
<evidence type="ECO:0000256" key="2">
    <source>
        <dbReference type="ARBA" id="ARBA00007025"/>
    </source>
</evidence>
<dbReference type="Pfam" id="PF11934">
    <property type="entry name" value="DUF3452"/>
    <property type="match status" value="1"/>
</dbReference>
<keyword evidence="25" id="KW-1185">Reference proteome</keyword>
<feature type="compositionally biased region" description="Polar residues" evidence="18">
    <location>
        <begin position="1352"/>
        <end position="1367"/>
    </location>
</feature>
<accession>A0A662YYP4</accession>
<dbReference type="InterPro" id="IPR006576">
    <property type="entry name" value="BRK_domain"/>
</dbReference>
<protein>
    <recommendedName>
        <fullName evidence="14">Retinoblastoma-like protein 2</fullName>
    </recommendedName>
    <alternativeName>
        <fullName evidence="16">130 kDa retinoblastoma-associated protein</fullName>
    </alternativeName>
    <alternativeName>
        <fullName evidence="15">Retinoblastoma-related protein 2</fullName>
    </alternativeName>
    <alternativeName>
        <fullName evidence="17">pRb2</fullName>
    </alternativeName>
</protein>
<evidence type="ECO:0000313" key="25">
    <source>
        <dbReference type="Proteomes" id="UP000289886"/>
    </source>
</evidence>
<dbReference type="InterPro" id="IPR024599">
    <property type="entry name" value="RB_N"/>
</dbReference>
<dbReference type="FunFam" id="3.40.5.120:FF:000003">
    <property type="entry name" value="chromodomain-helicase-DNA-binding protein 9 isoform X1"/>
    <property type="match status" value="1"/>
</dbReference>
<comment type="subcellular location">
    <subcellularLocation>
        <location evidence="1">Nucleus</location>
    </subcellularLocation>
</comment>
<dbReference type="Pfam" id="PF01857">
    <property type="entry name" value="RB_B"/>
    <property type="match status" value="1"/>
</dbReference>
<feature type="region of interest" description="Disordered" evidence="18">
    <location>
        <begin position="1252"/>
        <end position="1304"/>
    </location>
</feature>
<dbReference type="InterPro" id="IPR013763">
    <property type="entry name" value="Cyclin-like_dom"/>
</dbReference>
<feature type="compositionally biased region" description="Basic and acidic residues" evidence="18">
    <location>
        <begin position="1398"/>
        <end position="1409"/>
    </location>
</feature>
<dbReference type="InterPro" id="IPR037259">
    <property type="entry name" value="BRK_sf"/>
</dbReference>
<keyword evidence="8" id="KW-0238">DNA-binding</keyword>
<evidence type="ECO:0000256" key="4">
    <source>
        <dbReference type="ARBA" id="ARBA00022491"/>
    </source>
</evidence>
<dbReference type="SUPFAM" id="SSF160481">
    <property type="entry name" value="BRK domain-like"/>
    <property type="match status" value="2"/>
</dbReference>
<dbReference type="InterPro" id="IPR015030">
    <property type="entry name" value="RB_C"/>
</dbReference>
<name>A0A662YYP4_ACIRT</name>
<evidence type="ECO:0000256" key="15">
    <source>
        <dbReference type="ARBA" id="ARBA00076028"/>
    </source>
</evidence>
<dbReference type="CDD" id="cd20606">
    <property type="entry name" value="CYCLIN_RBL2"/>
    <property type="match status" value="1"/>
</dbReference>
<dbReference type="GO" id="GO:0005634">
    <property type="term" value="C:nucleus"/>
    <property type="evidence" value="ECO:0007669"/>
    <property type="project" value="UniProtKB-SubCell"/>
</dbReference>
<dbReference type="InterPro" id="IPR056342">
    <property type="entry name" value="HTH_CHD6-9"/>
</dbReference>
<keyword evidence="12" id="KW-0131">Cell cycle</keyword>
<dbReference type="SMART" id="SM01367">
    <property type="entry name" value="DUF3452"/>
    <property type="match status" value="1"/>
</dbReference>
<evidence type="ECO:0000256" key="9">
    <source>
        <dbReference type="ARBA" id="ARBA00023163"/>
    </source>
</evidence>
<feature type="compositionally biased region" description="Polar residues" evidence="18">
    <location>
        <begin position="612"/>
        <end position="628"/>
    </location>
</feature>
<dbReference type="SUPFAM" id="SSF47954">
    <property type="entry name" value="Cyclin-like"/>
    <property type="match status" value="2"/>
</dbReference>
<comment type="similarity">
    <text evidence="2">Belongs to the SNF2/RAD54 helicase family.</text>
</comment>
<feature type="domain" description="BRK" evidence="20">
    <location>
        <begin position="1084"/>
        <end position="1128"/>
    </location>
</feature>
<feature type="compositionally biased region" description="Basic and acidic residues" evidence="18">
    <location>
        <begin position="660"/>
        <end position="678"/>
    </location>
</feature>
<feature type="domain" description="BRK" evidence="20">
    <location>
        <begin position="1009"/>
        <end position="1058"/>
    </location>
</feature>
<evidence type="ECO:0000313" key="24">
    <source>
        <dbReference type="EMBL" id="RXN01256.1"/>
    </source>
</evidence>
<dbReference type="SMART" id="SM00385">
    <property type="entry name" value="CYCLIN"/>
    <property type="match status" value="1"/>
</dbReference>
<dbReference type="FunFam" id="3.40.5.120:FF:000002">
    <property type="entry name" value="chromodomain-helicase-DNA-binding protein 9 isoform X1"/>
    <property type="match status" value="1"/>
</dbReference>
<feature type="compositionally biased region" description="Low complexity" evidence="18">
    <location>
        <begin position="1290"/>
        <end position="1304"/>
    </location>
</feature>
<evidence type="ECO:0000256" key="8">
    <source>
        <dbReference type="ARBA" id="ARBA00023125"/>
    </source>
</evidence>
<feature type="region of interest" description="Disordered" evidence="18">
    <location>
        <begin position="924"/>
        <end position="1009"/>
    </location>
</feature>
<feature type="region of interest" description="Disordered" evidence="18">
    <location>
        <begin position="56"/>
        <end position="86"/>
    </location>
</feature>
<feature type="region of interest" description="Disordered" evidence="18">
    <location>
        <begin position="612"/>
        <end position="697"/>
    </location>
</feature>
<gene>
    <name evidence="24" type="ORF">EOD39_7340</name>
</gene>
<evidence type="ECO:0000256" key="13">
    <source>
        <dbReference type="ARBA" id="ARBA00056129"/>
    </source>
</evidence>
<comment type="function">
    <text evidence="13">Key regulator of entry into cell division. Directly involved in heterochromatin formation by maintaining overall chromatin structure and, in particular, that of constitutive heterochromatin by stabilizing histone methylation. Recruits and targets histone methyltransferases KMT5B and KMT5C, leading to epigenetic transcriptional repression. Controls histone H4 'Lys-20' trimethylation. Probably acts as a transcription repressor by recruiting chromatin-modifying enzymes to promoters. Potent inhibitor of E2F-mediated trans-activation, associates preferentially with E2F5. Binds to cyclins A and E. Binds to and may be involved in the transforming capacity of the adenovirus E1A protein. May act as a tumor suppressor.</text>
</comment>
<evidence type="ECO:0000259" key="21">
    <source>
        <dbReference type="SMART" id="SM01367"/>
    </source>
</evidence>
<evidence type="ECO:0000256" key="12">
    <source>
        <dbReference type="ARBA" id="ARBA00023306"/>
    </source>
</evidence>
<organism evidence="24 25">
    <name type="scientific">Acipenser ruthenus</name>
    <name type="common">Sterlet sturgeon</name>
    <dbReference type="NCBI Taxonomy" id="7906"/>
    <lineage>
        <taxon>Eukaryota</taxon>
        <taxon>Metazoa</taxon>
        <taxon>Chordata</taxon>
        <taxon>Craniata</taxon>
        <taxon>Vertebrata</taxon>
        <taxon>Euteleostomi</taxon>
        <taxon>Actinopterygii</taxon>
        <taxon>Chondrostei</taxon>
        <taxon>Acipenseriformes</taxon>
        <taxon>Acipenseridae</taxon>
        <taxon>Acipenser</taxon>
    </lineage>
</organism>
<evidence type="ECO:0000256" key="18">
    <source>
        <dbReference type="SAM" id="MobiDB-lite"/>
    </source>
</evidence>
<dbReference type="SMART" id="SM00592">
    <property type="entry name" value="BRK"/>
    <property type="match status" value="2"/>
</dbReference>
<evidence type="ECO:0000259" key="23">
    <source>
        <dbReference type="SMART" id="SM01369"/>
    </source>
</evidence>
<evidence type="ECO:0000256" key="11">
    <source>
        <dbReference type="ARBA" id="ARBA00023242"/>
    </source>
</evidence>
<dbReference type="Gene3D" id="3.40.5.120">
    <property type="match status" value="2"/>
</dbReference>